<protein>
    <submittedName>
        <fullName evidence="2">Uncharacterized protein</fullName>
    </submittedName>
</protein>
<feature type="region of interest" description="Disordered" evidence="1">
    <location>
        <begin position="1"/>
        <end position="21"/>
    </location>
</feature>
<organism evidence="2">
    <name type="scientific">Catovirus CTV1</name>
    <dbReference type="NCBI Taxonomy" id="1977631"/>
    <lineage>
        <taxon>Viruses</taxon>
        <taxon>Varidnaviria</taxon>
        <taxon>Bamfordvirae</taxon>
        <taxon>Nucleocytoviricota</taxon>
        <taxon>Megaviricetes</taxon>
        <taxon>Imitervirales</taxon>
        <taxon>Mimiviridae</taxon>
        <taxon>Klosneuvirinae</taxon>
        <taxon>Catovirus</taxon>
    </lineage>
</organism>
<evidence type="ECO:0000313" key="2">
    <source>
        <dbReference type="EMBL" id="ARF08616.1"/>
    </source>
</evidence>
<sequence>MSQQKRYKKYSSNNNSGYNPGYNYNAPVPNAVILPQGYSNNVADFTPRTVYVNNTPTQYANSFQPRVVIVKQPVIGLVLNPYTGLYEYKVIG</sequence>
<evidence type="ECO:0000256" key="1">
    <source>
        <dbReference type="SAM" id="MobiDB-lite"/>
    </source>
</evidence>
<reference evidence="2" key="1">
    <citation type="journal article" date="2017" name="Science">
        <title>Giant viruses with an expanded complement of translation system components.</title>
        <authorList>
            <person name="Schulz F."/>
            <person name="Yutin N."/>
            <person name="Ivanova N.N."/>
            <person name="Ortega D.R."/>
            <person name="Lee T.K."/>
            <person name="Vierheilig J."/>
            <person name="Daims H."/>
            <person name="Horn M."/>
            <person name="Wagner M."/>
            <person name="Jensen G.J."/>
            <person name="Kyrpides N.C."/>
            <person name="Koonin E.V."/>
            <person name="Woyke T."/>
        </authorList>
    </citation>
    <scope>NUCLEOTIDE SEQUENCE</scope>
    <source>
        <strain evidence="2">CTV1</strain>
    </source>
</reference>
<gene>
    <name evidence="2" type="ORF">Catovirus_1_666</name>
</gene>
<name>A0A1V0SA81_9VIRU</name>
<dbReference type="EMBL" id="KY684083">
    <property type="protein sequence ID" value="ARF08616.1"/>
    <property type="molecule type" value="Genomic_DNA"/>
</dbReference>
<feature type="compositionally biased region" description="Low complexity" evidence="1">
    <location>
        <begin position="10"/>
        <end position="21"/>
    </location>
</feature>
<accession>A0A1V0SA81</accession>
<proteinExistence type="predicted"/>